<dbReference type="PATRIC" id="fig|1133569.4.peg.1678"/>
<dbReference type="InterPro" id="IPR046481">
    <property type="entry name" value="DUF6574"/>
</dbReference>
<evidence type="ECO:0000259" key="3">
    <source>
        <dbReference type="Pfam" id="PF13240"/>
    </source>
</evidence>
<feature type="transmembrane region" description="Helical" evidence="2">
    <location>
        <begin position="100"/>
        <end position="121"/>
    </location>
</feature>
<feature type="transmembrane region" description="Helical" evidence="2">
    <location>
        <begin position="258"/>
        <end position="280"/>
    </location>
</feature>
<accession>A0A0R2C4Y7</accession>
<gene>
    <name evidence="4" type="ORF">FD21_GL001533</name>
</gene>
<proteinExistence type="predicted"/>
<evidence type="ECO:0000313" key="4">
    <source>
        <dbReference type="EMBL" id="KRM86410.1"/>
    </source>
</evidence>
<keyword evidence="2" id="KW-0812">Transmembrane</keyword>
<dbReference type="InterPro" id="IPR026870">
    <property type="entry name" value="Zinc_ribbon_dom"/>
</dbReference>
<evidence type="ECO:0000256" key="2">
    <source>
        <dbReference type="SAM" id="Phobius"/>
    </source>
</evidence>
<dbReference type="Pfam" id="PF13240">
    <property type="entry name" value="Zn_Ribbon_1"/>
    <property type="match status" value="1"/>
</dbReference>
<keyword evidence="2" id="KW-0472">Membrane</keyword>
<protein>
    <recommendedName>
        <fullName evidence="3">Zinc-ribbon domain-containing protein</fullName>
    </recommendedName>
</protein>
<evidence type="ECO:0000313" key="5">
    <source>
        <dbReference type="Proteomes" id="UP000051576"/>
    </source>
</evidence>
<keyword evidence="2" id="KW-1133">Transmembrane helix</keyword>
<dbReference type="Proteomes" id="UP000051576">
    <property type="component" value="Unassembled WGS sequence"/>
</dbReference>
<keyword evidence="5" id="KW-1185">Reference proteome</keyword>
<feature type="compositionally biased region" description="Low complexity" evidence="1">
    <location>
        <begin position="38"/>
        <end position="56"/>
    </location>
</feature>
<comment type="caution">
    <text evidence="4">The sequence shown here is derived from an EMBL/GenBank/DDBJ whole genome shotgun (WGS) entry which is preliminary data.</text>
</comment>
<dbReference type="Pfam" id="PF20214">
    <property type="entry name" value="DUF6574"/>
    <property type="match status" value="1"/>
</dbReference>
<organism evidence="4 5">
    <name type="scientific">Liquorilactobacillus vini DSM 20605</name>
    <dbReference type="NCBI Taxonomy" id="1133569"/>
    <lineage>
        <taxon>Bacteria</taxon>
        <taxon>Bacillati</taxon>
        <taxon>Bacillota</taxon>
        <taxon>Bacilli</taxon>
        <taxon>Lactobacillales</taxon>
        <taxon>Lactobacillaceae</taxon>
        <taxon>Liquorilactobacillus</taxon>
    </lineage>
</organism>
<sequence length="295" mass="31970">MKHCPNCNAEVDADAKFCTSCGTRLTPNPTAAINQPATAAKSSNNSNTSQQNVKSNPAQPQQATQNRINSQAWQDSLKNYWHWLVAAWKKPFANQVTNQYFGIISLFLEALLFSLGLGHLAQKGTSTATDTANSLASVFSDSSYHAAYSLGFGFYFSIILIIFIAALAMIGVSFLMFHAVGGNQSQETFLNYTNRIVHYSSSILVLDLIFCLIVFLSSVGFSTILFSVLLLSLVSLIWTIALICGVVTSKNGGQFDRIYGAAVATLICSLIESITVYLIVSKLGDVVSSLLQSLF</sequence>
<name>A0A0R2C4Y7_9LACO</name>
<feature type="compositionally biased region" description="Polar residues" evidence="1">
    <location>
        <begin position="57"/>
        <end position="68"/>
    </location>
</feature>
<feature type="domain" description="Zinc-ribbon" evidence="3">
    <location>
        <begin position="3"/>
        <end position="25"/>
    </location>
</feature>
<dbReference type="AlphaFoldDB" id="A0A0R2C4Y7"/>
<feature type="transmembrane region" description="Helical" evidence="2">
    <location>
        <begin position="196"/>
        <end position="218"/>
    </location>
</feature>
<feature type="region of interest" description="Disordered" evidence="1">
    <location>
        <begin position="36"/>
        <end position="68"/>
    </location>
</feature>
<evidence type="ECO:0000256" key="1">
    <source>
        <dbReference type="SAM" id="MobiDB-lite"/>
    </source>
</evidence>
<feature type="transmembrane region" description="Helical" evidence="2">
    <location>
        <begin position="224"/>
        <end position="246"/>
    </location>
</feature>
<dbReference type="STRING" id="1133569.FD21_GL001533"/>
<dbReference type="EMBL" id="AYYX01000048">
    <property type="protein sequence ID" value="KRM86410.1"/>
    <property type="molecule type" value="Genomic_DNA"/>
</dbReference>
<feature type="transmembrane region" description="Helical" evidence="2">
    <location>
        <begin position="152"/>
        <end position="175"/>
    </location>
</feature>
<dbReference type="RefSeq" id="WP_034995267.1">
    <property type="nucleotide sequence ID" value="NZ_AYYX01000048.1"/>
</dbReference>
<reference evidence="4 5" key="1">
    <citation type="journal article" date="2015" name="Genome Announc.">
        <title>Expanding the biotechnology potential of lactobacilli through comparative genomics of 213 strains and associated genera.</title>
        <authorList>
            <person name="Sun Z."/>
            <person name="Harris H.M."/>
            <person name="McCann A."/>
            <person name="Guo C."/>
            <person name="Argimon S."/>
            <person name="Zhang W."/>
            <person name="Yang X."/>
            <person name="Jeffery I.B."/>
            <person name="Cooney J.C."/>
            <person name="Kagawa T.F."/>
            <person name="Liu W."/>
            <person name="Song Y."/>
            <person name="Salvetti E."/>
            <person name="Wrobel A."/>
            <person name="Rasinkangas P."/>
            <person name="Parkhill J."/>
            <person name="Rea M.C."/>
            <person name="O'Sullivan O."/>
            <person name="Ritari J."/>
            <person name="Douillard F.P."/>
            <person name="Paul Ross R."/>
            <person name="Yang R."/>
            <person name="Briner A.E."/>
            <person name="Felis G.E."/>
            <person name="de Vos W.M."/>
            <person name="Barrangou R."/>
            <person name="Klaenhammer T.R."/>
            <person name="Caufield P.W."/>
            <person name="Cui Y."/>
            <person name="Zhang H."/>
            <person name="O'Toole P.W."/>
        </authorList>
    </citation>
    <scope>NUCLEOTIDE SEQUENCE [LARGE SCALE GENOMIC DNA]</scope>
    <source>
        <strain evidence="4 5">DSM 20605</strain>
    </source>
</reference>